<evidence type="ECO:0000256" key="2">
    <source>
        <dbReference type="SAM" id="Phobius"/>
    </source>
</evidence>
<dbReference type="Proteomes" id="UP001558474">
    <property type="component" value="Unassembled WGS sequence"/>
</dbReference>
<dbReference type="EMBL" id="JBDLOU010000122">
    <property type="protein sequence ID" value="MEX3742880.1"/>
    <property type="molecule type" value="Genomic_DNA"/>
</dbReference>
<dbReference type="RefSeq" id="WP_346404461.1">
    <property type="nucleotide sequence ID" value="NZ_JBDLOU010000122.1"/>
</dbReference>
<keyword evidence="2" id="KW-0472">Membrane</keyword>
<feature type="region of interest" description="Disordered" evidence="1">
    <location>
        <begin position="1"/>
        <end position="27"/>
    </location>
</feature>
<evidence type="ECO:0000313" key="3">
    <source>
        <dbReference type="EMBL" id="MEX3742880.1"/>
    </source>
</evidence>
<feature type="compositionally biased region" description="Pro residues" evidence="1">
    <location>
        <begin position="12"/>
        <end position="22"/>
    </location>
</feature>
<feature type="transmembrane region" description="Helical" evidence="2">
    <location>
        <begin position="30"/>
        <end position="50"/>
    </location>
</feature>
<evidence type="ECO:0000256" key="1">
    <source>
        <dbReference type="SAM" id="MobiDB-lite"/>
    </source>
</evidence>
<evidence type="ECO:0000313" key="4">
    <source>
        <dbReference type="Proteomes" id="UP001558474"/>
    </source>
</evidence>
<reference evidence="3 4" key="1">
    <citation type="submission" date="2024-04" db="EMBL/GenBank/DDBJ databases">
        <title>Genomic Markers of Mycobacteria.</title>
        <authorList>
            <person name="Soliman M.S."/>
            <person name="Elkholy A."/>
            <person name="Soliman N.S."/>
            <person name="Abbas A."/>
            <person name="Khayrat S."/>
            <person name="Shawky S."/>
        </authorList>
    </citation>
    <scope>NUCLEOTIDE SEQUENCE [LARGE SCALE GENOMIC DNA]</scope>
    <source>
        <strain evidence="3 4">Egy-CU-AM5</strain>
    </source>
</reference>
<comment type="caution">
    <text evidence="3">The sequence shown here is derived from an EMBL/GenBank/DDBJ whole genome shotgun (WGS) entry which is preliminary data.</text>
</comment>
<sequence>MNIGQDVHSTPPGIPPAAPPHPTPRRKPSLILLSAVAAAALAIGGGIGFATGHRPTPTTTSGSAIPTTTNSPVPPPALSPQAAQAQTCEVLKTAYAPVERAIAERDKFNTRGWSDPDLLASVNALVDSMNNLIIKLEGSLSPATPSNLRTAVVEYVAGLRAVSISERNHASNEQLNGTSFFYNQVVDAPFTICGIPG</sequence>
<accession>A0ABV3VRJ4</accession>
<proteinExistence type="predicted"/>
<protein>
    <submittedName>
        <fullName evidence="3">Uncharacterized protein</fullName>
    </submittedName>
</protein>
<name>A0ABV3VRJ4_9MYCO</name>
<keyword evidence="2" id="KW-0812">Transmembrane</keyword>
<organism evidence="3 4">
    <name type="scientific">Mycolicibacterium porcinum</name>
    <dbReference type="NCBI Taxonomy" id="39693"/>
    <lineage>
        <taxon>Bacteria</taxon>
        <taxon>Bacillati</taxon>
        <taxon>Actinomycetota</taxon>
        <taxon>Actinomycetes</taxon>
        <taxon>Mycobacteriales</taxon>
        <taxon>Mycobacteriaceae</taxon>
        <taxon>Mycolicibacterium</taxon>
    </lineage>
</organism>
<feature type="region of interest" description="Disordered" evidence="1">
    <location>
        <begin position="51"/>
        <end position="84"/>
    </location>
</feature>
<feature type="compositionally biased region" description="Low complexity" evidence="1">
    <location>
        <begin position="55"/>
        <end position="69"/>
    </location>
</feature>
<gene>
    <name evidence="3" type="ORF">ABFW12_32030</name>
</gene>
<keyword evidence="4" id="KW-1185">Reference proteome</keyword>
<keyword evidence="2" id="KW-1133">Transmembrane helix</keyword>